<evidence type="ECO:0000313" key="6">
    <source>
        <dbReference type="EMBL" id="CAB4936978.1"/>
    </source>
</evidence>
<evidence type="ECO:0000256" key="3">
    <source>
        <dbReference type="ARBA" id="ARBA00022833"/>
    </source>
</evidence>
<dbReference type="EMBL" id="CAFBND010000023">
    <property type="protein sequence ID" value="CAB4936978.1"/>
    <property type="molecule type" value="Genomic_DNA"/>
</dbReference>
<dbReference type="Pfam" id="PF01258">
    <property type="entry name" value="zf-dskA_traR"/>
    <property type="match status" value="1"/>
</dbReference>
<name>A0A6J7J0U1_9ZZZZ</name>
<dbReference type="AlphaFoldDB" id="A0A6J7J0U1"/>
<keyword evidence="3" id="KW-0862">Zinc</keyword>
<keyword evidence="1" id="KW-0479">Metal-binding</keyword>
<evidence type="ECO:0000256" key="1">
    <source>
        <dbReference type="ARBA" id="ARBA00022723"/>
    </source>
</evidence>
<evidence type="ECO:0000256" key="2">
    <source>
        <dbReference type="ARBA" id="ARBA00022771"/>
    </source>
</evidence>
<dbReference type="SUPFAM" id="SSF57716">
    <property type="entry name" value="Glucocorticoid receptor-like (DNA-binding domain)"/>
    <property type="match status" value="1"/>
</dbReference>
<feature type="region of interest" description="Disordered" evidence="4">
    <location>
        <begin position="1"/>
        <end position="23"/>
    </location>
</feature>
<dbReference type="InterPro" id="IPR020458">
    <property type="entry name" value="Znf_DskA_TraR_CS"/>
</dbReference>
<proteinExistence type="predicted"/>
<dbReference type="PROSITE" id="PS51128">
    <property type="entry name" value="ZF_DKSA_2"/>
    <property type="match status" value="1"/>
</dbReference>
<dbReference type="Gene3D" id="1.20.120.910">
    <property type="entry name" value="DksA, coiled-coil domain"/>
    <property type="match status" value="1"/>
</dbReference>
<dbReference type="InterPro" id="IPR037187">
    <property type="entry name" value="DnaK_N"/>
</dbReference>
<accession>A0A6J7J0U1</accession>
<dbReference type="InterPro" id="IPR000962">
    <property type="entry name" value="Znf_DskA_TraR"/>
</dbReference>
<dbReference type="SUPFAM" id="SSF109635">
    <property type="entry name" value="DnaK suppressor protein DksA, alpha-hairpin domain"/>
    <property type="match status" value="1"/>
</dbReference>
<organism evidence="6">
    <name type="scientific">freshwater metagenome</name>
    <dbReference type="NCBI Taxonomy" id="449393"/>
    <lineage>
        <taxon>unclassified sequences</taxon>
        <taxon>metagenomes</taxon>
        <taxon>ecological metagenomes</taxon>
    </lineage>
</organism>
<evidence type="ECO:0000256" key="4">
    <source>
        <dbReference type="SAM" id="MobiDB-lite"/>
    </source>
</evidence>
<keyword evidence="2" id="KW-0863">Zinc-finger</keyword>
<feature type="region of interest" description="Disordered" evidence="4">
    <location>
        <begin position="144"/>
        <end position="199"/>
    </location>
</feature>
<dbReference type="PROSITE" id="PS01102">
    <property type="entry name" value="ZF_DKSA_1"/>
    <property type="match status" value="1"/>
</dbReference>
<feature type="domain" description="Zinc finger DksA/TraR C4-type" evidence="5">
    <location>
        <begin position="288"/>
        <end position="323"/>
    </location>
</feature>
<reference evidence="6" key="1">
    <citation type="submission" date="2020-05" db="EMBL/GenBank/DDBJ databases">
        <authorList>
            <person name="Chiriac C."/>
            <person name="Salcher M."/>
            <person name="Ghai R."/>
            <person name="Kavagutti S V."/>
        </authorList>
    </citation>
    <scope>NUCLEOTIDE SEQUENCE</scope>
</reference>
<feature type="compositionally biased region" description="Low complexity" evidence="4">
    <location>
        <begin position="145"/>
        <end position="183"/>
    </location>
</feature>
<protein>
    <submittedName>
        <fullName evidence="6">Unannotated protein</fullName>
    </submittedName>
</protein>
<evidence type="ECO:0000313" key="7">
    <source>
        <dbReference type="EMBL" id="CAB5040713.1"/>
    </source>
</evidence>
<dbReference type="EMBL" id="CAFBPU010000084">
    <property type="protein sequence ID" value="CAB5040713.1"/>
    <property type="molecule type" value="Genomic_DNA"/>
</dbReference>
<dbReference type="PANTHER" id="PTHR33823:SF2">
    <property type="entry name" value="RNA POLYMERASE-BINDING TRANSCRIPTION FACTOR DKSA"/>
    <property type="match status" value="1"/>
</dbReference>
<dbReference type="PANTHER" id="PTHR33823">
    <property type="entry name" value="RNA POLYMERASE-BINDING TRANSCRIPTION FACTOR DKSA-RELATED"/>
    <property type="match status" value="1"/>
</dbReference>
<gene>
    <name evidence="6" type="ORF">UFOPK3752_00795</name>
    <name evidence="7" type="ORF">UFOPK4150_02377</name>
</gene>
<dbReference type="GO" id="GO:0008270">
    <property type="term" value="F:zinc ion binding"/>
    <property type="evidence" value="ECO:0007669"/>
    <property type="project" value="UniProtKB-KW"/>
</dbReference>
<evidence type="ECO:0000259" key="5">
    <source>
        <dbReference type="Pfam" id="PF01258"/>
    </source>
</evidence>
<sequence length="324" mass="33704">MAAPAKTATSVKAVPARKAKPVKKAAVPVKNAAASVKKSAPVKKAAVPVKKVTASVKKSAPVKKVAAPVKKVTAPVKKSAPVKKVAVPVKKSAPVKKAAVPVKKVTASVKKSAPVRKVAAPVTKVSVSVNKKASMQKTAAMTEVAARASARKSAPATKPIPVTAAAPAKKRVPAATPAATRKPVPAPAPSTSKPSGPTIRVDVSPWTASELAAVRADIDQEILRLIQQIADAEEGIADLLRDSGDGAGDDQADAGTKTFEREHEMSLANNARELLLQNERALGRLSDGTYGTCERCANSIGKQRLQAFPRVTMCVSCKQLEERR</sequence>